<dbReference type="EMBL" id="RQFL01000024">
    <property type="protein sequence ID" value="TGK90589.1"/>
    <property type="molecule type" value="Genomic_DNA"/>
</dbReference>
<evidence type="ECO:0000313" key="6">
    <source>
        <dbReference type="EMBL" id="TGK84822.1"/>
    </source>
</evidence>
<keyword evidence="2 5" id="KW-0812">Transmembrane</keyword>
<comment type="subcellular location">
    <subcellularLocation>
        <location evidence="5">Cell membrane</location>
        <topology evidence="5">Multi-pass membrane protein</topology>
    </subcellularLocation>
</comment>
<keyword evidence="9" id="KW-1185">Reference proteome</keyword>
<dbReference type="EMBL" id="RQFM01000022">
    <property type="protein sequence ID" value="TGK84822.1"/>
    <property type="molecule type" value="Genomic_DNA"/>
</dbReference>
<keyword evidence="4 5" id="KW-0472">Membrane</keyword>
<gene>
    <name evidence="6" type="ORF">EHQ23_08995</name>
    <name evidence="7" type="ORF">EHQ26_10595</name>
</gene>
<feature type="transmembrane region" description="Helical" evidence="5">
    <location>
        <begin position="90"/>
        <end position="107"/>
    </location>
</feature>
<evidence type="ECO:0000256" key="3">
    <source>
        <dbReference type="ARBA" id="ARBA00022989"/>
    </source>
</evidence>
<evidence type="ECO:0000256" key="5">
    <source>
        <dbReference type="HAMAP-Rule" id="MF_00010"/>
    </source>
</evidence>
<evidence type="ECO:0000256" key="2">
    <source>
        <dbReference type="ARBA" id="ARBA00022692"/>
    </source>
</evidence>
<organism evidence="6 8">
    <name type="scientific">Leptospira bourretii</name>
    <dbReference type="NCBI Taxonomy" id="2484962"/>
    <lineage>
        <taxon>Bacteria</taxon>
        <taxon>Pseudomonadati</taxon>
        <taxon>Spirochaetota</taxon>
        <taxon>Spirochaetia</taxon>
        <taxon>Leptospirales</taxon>
        <taxon>Leptospiraceae</taxon>
        <taxon>Leptospira</taxon>
    </lineage>
</organism>
<accession>A0A4V3JL73</accession>
<keyword evidence="1 5" id="KW-1003">Cell membrane</keyword>
<dbReference type="AlphaFoldDB" id="A0A4V3JL73"/>
<dbReference type="OrthoDB" id="123240at2"/>
<evidence type="ECO:0000256" key="1">
    <source>
        <dbReference type="ARBA" id="ARBA00022475"/>
    </source>
</evidence>
<dbReference type="PANTHER" id="PTHR36116">
    <property type="entry name" value="UPF0060 MEMBRANE PROTEIN YNFA"/>
    <property type="match status" value="1"/>
</dbReference>
<sequence>MIILKTASIFILAGMCEIGGGYLVWLWLKENKSSWLGFVGFILLGMYGIVATFQPANFARTYATYGGVFIAMSLLWAMKFDSYIPDRFDLIGAFVALVGVGIIYYAPR</sequence>
<dbReference type="SUPFAM" id="SSF103481">
    <property type="entry name" value="Multidrug resistance efflux transporter EmrE"/>
    <property type="match status" value="1"/>
</dbReference>
<dbReference type="PANTHER" id="PTHR36116:SF1">
    <property type="entry name" value="UPF0060 MEMBRANE PROTEIN YNFA"/>
    <property type="match status" value="1"/>
</dbReference>
<dbReference type="InterPro" id="IPR003844">
    <property type="entry name" value="UPF0060"/>
</dbReference>
<evidence type="ECO:0000313" key="8">
    <source>
        <dbReference type="Proteomes" id="UP000297394"/>
    </source>
</evidence>
<protein>
    <submittedName>
        <fullName evidence="6">YnfA family protein</fullName>
    </submittedName>
</protein>
<evidence type="ECO:0000256" key="4">
    <source>
        <dbReference type="ARBA" id="ARBA00023136"/>
    </source>
</evidence>
<dbReference type="Proteomes" id="UP000297394">
    <property type="component" value="Unassembled WGS sequence"/>
</dbReference>
<feature type="transmembrane region" description="Helical" evidence="5">
    <location>
        <begin position="6"/>
        <end position="28"/>
    </location>
</feature>
<dbReference type="HAMAP" id="MF_00010">
    <property type="entry name" value="UPF0060"/>
    <property type="match status" value="1"/>
</dbReference>
<comment type="similarity">
    <text evidence="5">Belongs to the UPF0060 family.</text>
</comment>
<proteinExistence type="inferred from homology"/>
<dbReference type="InterPro" id="IPR037185">
    <property type="entry name" value="EmrE-like"/>
</dbReference>
<dbReference type="Pfam" id="PF02694">
    <property type="entry name" value="UPF0060"/>
    <property type="match status" value="1"/>
</dbReference>
<comment type="caution">
    <text evidence="6">The sequence shown here is derived from an EMBL/GenBank/DDBJ whole genome shotgun (WGS) entry which is preliminary data.</text>
</comment>
<dbReference type="NCBIfam" id="NF002586">
    <property type="entry name" value="PRK02237.1"/>
    <property type="match status" value="1"/>
</dbReference>
<feature type="transmembrane region" description="Helical" evidence="5">
    <location>
        <begin position="62"/>
        <end position="78"/>
    </location>
</feature>
<reference evidence="7" key="1">
    <citation type="submission" date="2018-10" db="EMBL/GenBank/DDBJ databases">
        <authorList>
            <person name="Vincent A.T."/>
            <person name="Schiettekatte O."/>
            <person name="Bourhy P."/>
            <person name="Veyrier F.J."/>
            <person name="Picardeau M."/>
        </authorList>
    </citation>
    <scope>NUCLEOTIDE SEQUENCE</scope>
    <source>
        <strain evidence="7">201800281</strain>
    </source>
</reference>
<name>A0A4V3JL73_9LEPT</name>
<evidence type="ECO:0000313" key="9">
    <source>
        <dbReference type="Proteomes" id="UP000297918"/>
    </source>
</evidence>
<dbReference type="RefSeq" id="WP_135749982.1">
    <property type="nucleotide sequence ID" value="NZ_RQFL01000024.1"/>
</dbReference>
<keyword evidence="3 5" id="KW-1133">Transmembrane helix</keyword>
<feature type="transmembrane region" description="Helical" evidence="5">
    <location>
        <begin position="35"/>
        <end position="56"/>
    </location>
</feature>
<dbReference type="GO" id="GO:0005886">
    <property type="term" value="C:plasma membrane"/>
    <property type="evidence" value="ECO:0007669"/>
    <property type="project" value="UniProtKB-SubCell"/>
</dbReference>
<dbReference type="Proteomes" id="UP000297918">
    <property type="component" value="Unassembled WGS sequence"/>
</dbReference>
<reference evidence="6 8" key="2">
    <citation type="journal article" date="2019" name="PLoS Negl. Trop. Dis.">
        <title>Revisiting the worldwide diversity of Leptospira species in the environment.</title>
        <authorList>
            <person name="Vincent A.T."/>
            <person name="Schiettekatte O."/>
            <person name="Bourhy P."/>
            <person name="Veyrier F.J."/>
            <person name="Picardeau M."/>
        </authorList>
    </citation>
    <scope>NUCLEOTIDE SEQUENCE [LARGE SCALE GENOMIC DNA]</scope>
    <source>
        <strain evidence="6 8">201800280</strain>
        <strain evidence="7">201800281</strain>
    </source>
</reference>
<evidence type="ECO:0000313" key="7">
    <source>
        <dbReference type="EMBL" id="TGK90589.1"/>
    </source>
</evidence>